<dbReference type="STRING" id="1319815.HMPREF0202_01807"/>
<dbReference type="HOGENOM" id="CLU_031040_10_0_0"/>
<comment type="function">
    <text evidence="4">Has an important function as a repair enzyme for proteins that have been inactivated by oxidation. Catalyzes the reversible oxidation-reduction of methionine sulfoxide in proteins to methionine.</text>
</comment>
<gene>
    <name evidence="4" type="primary">msrA</name>
    <name evidence="6" type="ORF">HMPREF0202_01807</name>
</gene>
<dbReference type="Gene3D" id="3.30.1060.10">
    <property type="entry name" value="Peptide methionine sulphoxide reductase MsrA"/>
    <property type="match status" value="1"/>
</dbReference>
<dbReference type="HAMAP" id="MF_01401">
    <property type="entry name" value="MsrA"/>
    <property type="match status" value="1"/>
</dbReference>
<dbReference type="InterPro" id="IPR036509">
    <property type="entry name" value="Met_Sox_Rdtase_MsrA_sf"/>
</dbReference>
<keyword evidence="1 4" id="KW-0560">Oxidoreductase</keyword>
<dbReference type="GO" id="GO:0008113">
    <property type="term" value="F:peptide-methionine (S)-S-oxide reductase activity"/>
    <property type="evidence" value="ECO:0007669"/>
    <property type="project" value="UniProtKB-UniRule"/>
</dbReference>
<accession>U7V9B8</accession>
<evidence type="ECO:0000256" key="3">
    <source>
        <dbReference type="ARBA" id="ARBA00048782"/>
    </source>
</evidence>
<evidence type="ECO:0000313" key="7">
    <source>
        <dbReference type="Proteomes" id="UP000017081"/>
    </source>
</evidence>
<keyword evidence="7" id="KW-1185">Reference proteome</keyword>
<proteinExistence type="inferred from homology"/>
<dbReference type="EMBL" id="AXZF01000068">
    <property type="protein sequence ID" value="ERT68292.1"/>
    <property type="molecule type" value="Genomic_DNA"/>
</dbReference>
<organism evidence="6 7">
    <name type="scientific">Cetobacterium somerae ATCC BAA-474</name>
    <dbReference type="NCBI Taxonomy" id="1319815"/>
    <lineage>
        <taxon>Bacteria</taxon>
        <taxon>Fusobacteriati</taxon>
        <taxon>Fusobacteriota</taxon>
        <taxon>Fusobacteriia</taxon>
        <taxon>Fusobacteriales</taxon>
        <taxon>Fusobacteriaceae</taxon>
        <taxon>Cetobacterium</taxon>
    </lineage>
</organism>
<dbReference type="GO" id="GO:0033744">
    <property type="term" value="F:L-methionine:thioredoxin-disulfide S-oxidoreductase activity"/>
    <property type="evidence" value="ECO:0007669"/>
    <property type="project" value="RHEA"/>
</dbReference>
<dbReference type="InterPro" id="IPR002569">
    <property type="entry name" value="Met_Sox_Rdtase_MsrA_dom"/>
</dbReference>
<comment type="similarity">
    <text evidence="4">Belongs to the MsrA Met sulfoxide reductase family.</text>
</comment>
<evidence type="ECO:0000259" key="5">
    <source>
        <dbReference type="Pfam" id="PF01625"/>
    </source>
</evidence>
<comment type="catalytic activity">
    <reaction evidence="3 4">
        <text>[thioredoxin]-disulfide + L-methionine + H2O = L-methionine (S)-S-oxide + [thioredoxin]-dithiol</text>
        <dbReference type="Rhea" id="RHEA:19993"/>
        <dbReference type="Rhea" id="RHEA-COMP:10698"/>
        <dbReference type="Rhea" id="RHEA-COMP:10700"/>
        <dbReference type="ChEBI" id="CHEBI:15377"/>
        <dbReference type="ChEBI" id="CHEBI:29950"/>
        <dbReference type="ChEBI" id="CHEBI:50058"/>
        <dbReference type="ChEBI" id="CHEBI:57844"/>
        <dbReference type="ChEBI" id="CHEBI:58772"/>
        <dbReference type="EC" id="1.8.4.11"/>
    </reaction>
</comment>
<dbReference type="eggNOG" id="COG0225">
    <property type="taxonomic scope" value="Bacteria"/>
</dbReference>
<dbReference type="PANTHER" id="PTHR43774">
    <property type="entry name" value="PEPTIDE METHIONINE SULFOXIDE REDUCTASE"/>
    <property type="match status" value="1"/>
</dbReference>
<dbReference type="Pfam" id="PF01625">
    <property type="entry name" value="PMSR"/>
    <property type="match status" value="1"/>
</dbReference>
<protein>
    <recommendedName>
        <fullName evidence="4">Peptide methionine sulfoxide reductase MsrA</fullName>
        <shortName evidence="4">Protein-methionine-S-oxide reductase</shortName>
        <ecNumber evidence="4">1.8.4.11</ecNumber>
    </recommendedName>
    <alternativeName>
        <fullName evidence="4">Peptide-methionine (S)-S-oxide reductase</fullName>
        <shortName evidence="4">Peptide Met(O) reductase</shortName>
    </alternativeName>
</protein>
<dbReference type="PANTHER" id="PTHR43774:SF1">
    <property type="entry name" value="PEPTIDE METHIONINE SULFOXIDE REDUCTASE MSRA 2"/>
    <property type="match status" value="1"/>
</dbReference>
<reference evidence="6 7" key="1">
    <citation type="submission" date="2013-08" db="EMBL/GenBank/DDBJ databases">
        <authorList>
            <person name="Weinstock G."/>
            <person name="Sodergren E."/>
            <person name="Wylie T."/>
            <person name="Fulton L."/>
            <person name="Fulton R."/>
            <person name="Fronick C."/>
            <person name="O'Laughlin M."/>
            <person name="Godfrey J."/>
            <person name="Miner T."/>
            <person name="Herter B."/>
            <person name="Appelbaum E."/>
            <person name="Cordes M."/>
            <person name="Lek S."/>
            <person name="Wollam A."/>
            <person name="Pepin K.H."/>
            <person name="Palsikar V.B."/>
            <person name="Mitreva M."/>
            <person name="Wilson R.K."/>
        </authorList>
    </citation>
    <scope>NUCLEOTIDE SEQUENCE [LARGE SCALE GENOMIC DNA]</scope>
    <source>
        <strain evidence="6 7">ATCC BAA-474</strain>
    </source>
</reference>
<evidence type="ECO:0000256" key="1">
    <source>
        <dbReference type="ARBA" id="ARBA00023002"/>
    </source>
</evidence>
<dbReference type="PATRIC" id="fig|1319815.3.peg.1745"/>
<comment type="catalytic activity">
    <reaction evidence="2 4">
        <text>L-methionyl-[protein] + [thioredoxin]-disulfide + H2O = L-methionyl-(S)-S-oxide-[protein] + [thioredoxin]-dithiol</text>
        <dbReference type="Rhea" id="RHEA:14217"/>
        <dbReference type="Rhea" id="RHEA-COMP:10698"/>
        <dbReference type="Rhea" id="RHEA-COMP:10700"/>
        <dbReference type="Rhea" id="RHEA-COMP:12313"/>
        <dbReference type="Rhea" id="RHEA-COMP:12315"/>
        <dbReference type="ChEBI" id="CHEBI:15377"/>
        <dbReference type="ChEBI" id="CHEBI:16044"/>
        <dbReference type="ChEBI" id="CHEBI:29950"/>
        <dbReference type="ChEBI" id="CHEBI:44120"/>
        <dbReference type="ChEBI" id="CHEBI:50058"/>
        <dbReference type="EC" id="1.8.4.11"/>
    </reaction>
</comment>
<dbReference type="Proteomes" id="UP000017081">
    <property type="component" value="Unassembled WGS sequence"/>
</dbReference>
<feature type="active site" evidence="4">
    <location>
        <position position="21"/>
    </location>
</feature>
<evidence type="ECO:0000313" key="6">
    <source>
        <dbReference type="EMBL" id="ERT68292.1"/>
    </source>
</evidence>
<dbReference type="AlphaFoldDB" id="U7V9B8"/>
<comment type="caution">
    <text evidence="6">The sequence shown here is derived from an EMBL/GenBank/DDBJ whole genome shotgun (WGS) entry which is preliminary data.</text>
</comment>
<evidence type="ECO:0000256" key="4">
    <source>
        <dbReference type="HAMAP-Rule" id="MF_01401"/>
    </source>
</evidence>
<dbReference type="NCBIfam" id="TIGR00401">
    <property type="entry name" value="msrA"/>
    <property type="match status" value="1"/>
</dbReference>
<feature type="domain" description="Peptide methionine sulphoxide reductase MsrA" evidence="5">
    <location>
        <begin position="15"/>
        <end position="164"/>
    </location>
</feature>
<dbReference type="EC" id="1.8.4.11" evidence="4"/>
<sequence length="183" mass="21096">MVTLSTISMAEIKVAYLAGGCFWCTESDMEKVPGVVDVISGYSGGHVENPTYDQVSSGTTGHFESIEVKYDSDKISYSQLLHSFLKVINPTDDNGQFVDRGYQYSPAIFYQNTNEENLAKKALKQIQKEGHFAEINVKLLPFNKFYAAEKYHQDYYKKNPIRYKYYRYRSGRDQFLEKVWGNN</sequence>
<dbReference type="SUPFAM" id="SSF55068">
    <property type="entry name" value="Peptide methionine sulfoxide reductase"/>
    <property type="match status" value="1"/>
</dbReference>
<name>U7V9B8_9FUSO</name>
<evidence type="ECO:0000256" key="2">
    <source>
        <dbReference type="ARBA" id="ARBA00047806"/>
    </source>
</evidence>